<comment type="caution">
    <text evidence="9">The sequence shown here is derived from an EMBL/GenBank/DDBJ whole genome shotgun (WGS) entry which is preliminary data.</text>
</comment>
<dbReference type="InterPro" id="IPR036397">
    <property type="entry name" value="RNaseH_sf"/>
</dbReference>
<feature type="region of interest" description="Disordered" evidence="7">
    <location>
        <begin position="325"/>
        <end position="365"/>
    </location>
</feature>
<dbReference type="OrthoDB" id="206335at2759"/>
<dbReference type="InterPro" id="IPR012337">
    <property type="entry name" value="RNaseH-like_sf"/>
</dbReference>
<dbReference type="PANTHER" id="PTHR12801">
    <property type="entry name" value="RNA EXONUCLEASE REXO1 / RECO3 FAMILY MEMBER-RELATED"/>
    <property type="match status" value="1"/>
</dbReference>
<dbReference type="SMART" id="SM00479">
    <property type="entry name" value="EXOIII"/>
    <property type="match status" value="1"/>
</dbReference>
<dbReference type="AlphaFoldDB" id="A0A9P6ECK5"/>
<dbReference type="SUPFAM" id="SSF53098">
    <property type="entry name" value="Ribonuclease H-like"/>
    <property type="match status" value="1"/>
</dbReference>
<evidence type="ECO:0000256" key="4">
    <source>
        <dbReference type="ARBA" id="ARBA00022801"/>
    </source>
</evidence>
<dbReference type="PANTHER" id="PTHR12801:SF115">
    <property type="entry name" value="FI18136P1-RELATED"/>
    <property type="match status" value="1"/>
</dbReference>
<protein>
    <submittedName>
        <fullName evidence="9">Ribonuclease H</fullName>
    </submittedName>
</protein>
<dbReference type="GO" id="GO:0003676">
    <property type="term" value="F:nucleic acid binding"/>
    <property type="evidence" value="ECO:0007669"/>
    <property type="project" value="InterPro"/>
</dbReference>
<reference evidence="9" key="1">
    <citation type="submission" date="2020-11" db="EMBL/GenBank/DDBJ databases">
        <authorList>
            <consortium name="DOE Joint Genome Institute"/>
            <person name="Ahrendt S."/>
            <person name="Riley R."/>
            <person name="Andreopoulos W."/>
            <person name="Labutti K."/>
            <person name="Pangilinan J."/>
            <person name="Ruiz-Duenas F.J."/>
            <person name="Barrasa J.M."/>
            <person name="Sanchez-Garcia M."/>
            <person name="Camarero S."/>
            <person name="Miyauchi S."/>
            <person name="Serrano A."/>
            <person name="Linde D."/>
            <person name="Babiker R."/>
            <person name="Drula E."/>
            <person name="Ayuso-Fernandez I."/>
            <person name="Pacheco R."/>
            <person name="Padilla G."/>
            <person name="Ferreira P."/>
            <person name="Barriuso J."/>
            <person name="Kellner H."/>
            <person name="Castanera R."/>
            <person name="Alfaro M."/>
            <person name="Ramirez L."/>
            <person name="Pisabarro A.G."/>
            <person name="Kuo A."/>
            <person name="Tritt A."/>
            <person name="Lipzen A."/>
            <person name="He G."/>
            <person name="Yan M."/>
            <person name="Ng V."/>
            <person name="Cullen D."/>
            <person name="Martin F."/>
            <person name="Rosso M.-N."/>
            <person name="Henrissat B."/>
            <person name="Hibbett D."/>
            <person name="Martinez A.T."/>
            <person name="Grigoriev I.V."/>
        </authorList>
    </citation>
    <scope>NUCLEOTIDE SEQUENCE</scope>
    <source>
        <strain evidence="9">CBS 506.95</strain>
    </source>
</reference>
<dbReference type="Proteomes" id="UP000807306">
    <property type="component" value="Unassembled WGS sequence"/>
</dbReference>
<evidence type="ECO:0000259" key="8">
    <source>
        <dbReference type="SMART" id="SM00479"/>
    </source>
</evidence>
<evidence type="ECO:0000256" key="3">
    <source>
        <dbReference type="ARBA" id="ARBA00022722"/>
    </source>
</evidence>
<dbReference type="InterPro" id="IPR034922">
    <property type="entry name" value="REX1-like_exo"/>
</dbReference>
<dbReference type="EMBL" id="MU157870">
    <property type="protein sequence ID" value="KAF9526559.1"/>
    <property type="molecule type" value="Genomic_DNA"/>
</dbReference>
<evidence type="ECO:0000256" key="1">
    <source>
        <dbReference type="ARBA" id="ARBA00004123"/>
    </source>
</evidence>
<accession>A0A9P6ECK5</accession>
<comment type="subcellular location">
    <subcellularLocation>
        <location evidence="1">Nucleus</location>
    </subcellularLocation>
</comment>
<evidence type="ECO:0000256" key="6">
    <source>
        <dbReference type="ARBA" id="ARBA00023242"/>
    </source>
</evidence>
<name>A0A9P6ECK5_9AGAR</name>
<organism evidence="9 10">
    <name type="scientific">Crepidotus variabilis</name>
    <dbReference type="NCBI Taxonomy" id="179855"/>
    <lineage>
        <taxon>Eukaryota</taxon>
        <taxon>Fungi</taxon>
        <taxon>Dikarya</taxon>
        <taxon>Basidiomycota</taxon>
        <taxon>Agaricomycotina</taxon>
        <taxon>Agaricomycetes</taxon>
        <taxon>Agaricomycetidae</taxon>
        <taxon>Agaricales</taxon>
        <taxon>Agaricineae</taxon>
        <taxon>Crepidotaceae</taxon>
        <taxon>Crepidotus</taxon>
    </lineage>
</organism>
<keyword evidence="10" id="KW-1185">Reference proteome</keyword>
<sequence>MSITTIQTKRASPVTVSFGPIHLTCYNPYAAPKSNVIYVYKQQATHPRFLYSNHDILRRNHAISIDDIREVVLHIVANAPPPTWIKVENVNLINRTVALFIPGLTPEILGLPPLPTSAIVNPNIPISIPLLPPTSSTSDQVSLPGCIPFIANTFSHACPTRAPGDSTRMHSVLSSFFSGPVTGEEKKRRQSLRAQTDSTKADPKQYLLTLDQMIENDYPIPSYMAEIFQKPDGWLETPKPAENESHWNQKIYAIDCEMCITEDGKELTRVCVIDYTSGKVIYDQLVKPRKPILDYLTRWSGITAAQLDPVTTTFEEVQAHVMSLLSPPPLKSPKSNPFRMPSPTSRSSRSRSRSPKATSFAPPPTPIVIGHSLESDLKALKICHPLCIDTALIYHHPRGRPLKPGLAWLTKKWCNREIQTRGEGGHDPEEDARACLDLFKKKLELGSAFGEFKVDFESVFERMARVTARDITGGVAKVKTAVVDHGNPSSMHGSKATTAIGCASDDEVLDGITGAINSHQFVYGRFLGLANTLGWITPKSASDTPENVPVTPPPSAEELAPVLKDLNRHLTALHASLPPRTAFLIFTGHSDPRKMAQLNARKSRWETALKSGKSVEEVVNVEGVRWTTADTRELEEQVELARRGLVFLGIKQ</sequence>
<evidence type="ECO:0000256" key="5">
    <source>
        <dbReference type="ARBA" id="ARBA00022839"/>
    </source>
</evidence>
<keyword evidence="3" id="KW-0540">Nuclease</keyword>
<feature type="domain" description="Exonuclease" evidence="8">
    <location>
        <begin position="250"/>
        <end position="448"/>
    </location>
</feature>
<gene>
    <name evidence="9" type="ORF">CPB83DRAFT_857735</name>
</gene>
<dbReference type="InterPro" id="IPR013520">
    <property type="entry name" value="Ribonucl_H"/>
</dbReference>
<evidence type="ECO:0000313" key="10">
    <source>
        <dbReference type="Proteomes" id="UP000807306"/>
    </source>
</evidence>
<dbReference type="GO" id="GO:0004527">
    <property type="term" value="F:exonuclease activity"/>
    <property type="evidence" value="ECO:0007669"/>
    <property type="project" value="UniProtKB-KW"/>
</dbReference>
<keyword evidence="4" id="KW-0378">Hydrolase</keyword>
<comment type="similarity">
    <text evidence="2">Belongs to the REXO1/REXO3 family.</text>
</comment>
<keyword evidence="5" id="KW-0269">Exonuclease</keyword>
<dbReference type="CDD" id="cd06145">
    <property type="entry name" value="REX1_like"/>
    <property type="match status" value="1"/>
</dbReference>
<dbReference type="Gene3D" id="3.30.420.10">
    <property type="entry name" value="Ribonuclease H-like superfamily/Ribonuclease H"/>
    <property type="match status" value="1"/>
</dbReference>
<evidence type="ECO:0000256" key="7">
    <source>
        <dbReference type="SAM" id="MobiDB-lite"/>
    </source>
</evidence>
<dbReference type="InterPro" id="IPR047021">
    <property type="entry name" value="REXO1/3/4-like"/>
</dbReference>
<proteinExistence type="inferred from homology"/>
<evidence type="ECO:0000256" key="2">
    <source>
        <dbReference type="ARBA" id="ARBA00006357"/>
    </source>
</evidence>
<dbReference type="GO" id="GO:0005634">
    <property type="term" value="C:nucleus"/>
    <property type="evidence" value="ECO:0007669"/>
    <property type="project" value="UniProtKB-SubCell"/>
</dbReference>
<evidence type="ECO:0000313" key="9">
    <source>
        <dbReference type="EMBL" id="KAF9526559.1"/>
    </source>
</evidence>
<keyword evidence="6" id="KW-0539">Nucleus</keyword>